<accession>A0A1H9ZUE7</accession>
<reference evidence="1 2" key="1">
    <citation type="submission" date="2016-10" db="EMBL/GenBank/DDBJ databases">
        <authorList>
            <person name="de Groot N.N."/>
        </authorList>
    </citation>
    <scope>NUCLEOTIDE SEQUENCE [LARGE SCALE GENOMIC DNA]</scope>
    <source>
        <strain evidence="1 2">DSM 18979</strain>
    </source>
</reference>
<proteinExistence type="predicted"/>
<keyword evidence="2" id="KW-1185">Reference proteome</keyword>
<evidence type="ECO:0000313" key="1">
    <source>
        <dbReference type="EMBL" id="SES85410.1"/>
    </source>
</evidence>
<name>A0A1H9ZUE7_9FIRM</name>
<dbReference type="OrthoDB" id="9864310at2"/>
<dbReference type="AlphaFoldDB" id="A0A1H9ZUE7"/>
<dbReference type="RefSeq" id="WP_090439480.1">
    <property type="nucleotide sequence ID" value="NZ_FOHU01000002.1"/>
</dbReference>
<dbReference type="EMBL" id="FOHU01000002">
    <property type="protein sequence ID" value="SES85410.1"/>
    <property type="molecule type" value="Genomic_DNA"/>
</dbReference>
<dbReference type="Proteomes" id="UP000199568">
    <property type="component" value="Unassembled WGS sequence"/>
</dbReference>
<protein>
    <submittedName>
        <fullName evidence="1">Uncharacterized protein</fullName>
    </submittedName>
</protein>
<organism evidence="1 2">
    <name type="scientific">Natronincola peptidivorans</name>
    <dbReference type="NCBI Taxonomy" id="426128"/>
    <lineage>
        <taxon>Bacteria</taxon>
        <taxon>Bacillati</taxon>
        <taxon>Bacillota</taxon>
        <taxon>Clostridia</taxon>
        <taxon>Peptostreptococcales</taxon>
        <taxon>Natronincolaceae</taxon>
        <taxon>Natronincola</taxon>
    </lineage>
</organism>
<evidence type="ECO:0000313" key="2">
    <source>
        <dbReference type="Proteomes" id="UP000199568"/>
    </source>
</evidence>
<sequence>MNLHDNNENNVISIEDQIKGIQKHLHKIPLNFRETNMVMDMAVQKDYNSILLLLKRKGYSFEDIANGNFYQH</sequence>
<gene>
    <name evidence="1" type="ORF">SAMN05660297_00733</name>
</gene>